<feature type="compositionally biased region" description="Polar residues" evidence="4">
    <location>
        <begin position="341"/>
        <end position="352"/>
    </location>
</feature>
<dbReference type="InterPro" id="IPR028082">
    <property type="entry name" value="Peripla_BP_I"/>
</dbReference>
<keyword evidence="7" id="KW-1185">Reference proteome</keyword>
<proteinExistence type="predicted"/>
<dbReference type="RefSeq" id="WP_266279249.1">
    <property type="nucleotide sequence ID" value="NZ_JAPKNF010000001.1"/>
</dbReference>
<reference evidence="6 7" key="1">
    <citation type="submission" date="2023-07" db="EMBL/GenBank/DDBJ databases">
        <title>Genomic Encyclopedia of Type Strains, Phase IV (KMG-IV): sequencing the most valuable type-strain genomes for metagenomic binning, comparative biology and taxonomic classification.</title>
        <authorList>
            <person name="Goeker M."/>
        </authorList>
    </citation>
    <scope>NUCLEOTIDE SEQUENCE [LARGE SCALE GENOMIC DNA]</scope>
    <source>
        <strain evidence="6 7">B1-1</strain>
    </source>
</reference>
<dbReference type="CDD" id="cd01392">
    <property type="entry name" value="HTH_LacI"/>
    <property type="match status" value="1"/>
</dbReference>
<accession>A0ABU0M6W9</accession>
<feature type="compositionally biased region" description="Basic and acidic residues" evidence="4">
    <location>
        <begin position="364"/>
        <end position="385"/>
    </location>
</feature>
<keyword evidence="3" id="KW-0804">Transcription</keyword>
<dbReference type="PANTHER" id="PTHR30146:SF153">
    <property type="entry name" value="LACTOSE OPERON REPRESSOR"/>
    <property type="match status" value="1"/>
</dbReference>
<keyword evidence="2 6" id="KW-0238">DNA-binding</keyword>
<dbReference type="EMBL" id="JAUSWJ010000001">
    <property type="protein sequence ID" value="MDQ0516712.1"/>
    <property type="molecule type" value="Genomic_DNA"/>
</dbReference>
<comment type="caution">
    <text evidence="6">The sequence shown here is derived from an EMBL/GenBank/DDBJ whole genome shotgun (WGS) entry which is preliminary data.</text>
</comment>
<evidence type="ECO:0000256" key="3">
    <source>
        <dbReference type="ARBA" id="ARBA00023163"/>
    </source>
</evidence>
<evidence type="ECO:0000256" key="4">
    <source>
        <dbReference type="SAM" id="MobiDB-lite"/>
    </source>
</evidence>
<evidence type="ECO:0000313" key="7">
    <source>
        <dbReference type="Proteomes" id="UP001223743"/>
    </source>
</evidence>
<evidence type="ECO:0000313" key="6">
    <source>
        <dbReference type="EMBL" id="MDQ0516712.1"/>
    </source>
</evidence>
<name>A0ABU0M6W9_9HYPH</name>
<dbReference type="InterPro" id="IPR046335">
    <property type="entry name" value="LacI/GalR-like_sensor"/>
</dbReference>
<feature type="region of interest" description="Disordered" evidence="4">
    <location>
        <begin position="341"/>
        <end position="385"/>
    </location>
</feature>
<dbReference type="Pfam" id="PF00356">
    <property type="entry name" value="LacI"/>
    <property type="match status" value="1"/>
</dbReference>
<dbReference type="SUPFAM" id="SSF47413">
    <property type="entry name" value="lambda repressor-like DNA-binding domains"/>
    <property type="match status" value="1"/>
</dbReference>
<dbReference type="InterPro" id="IPR000843">
    <property type="entry name" value="HTH_LacI"/>
</dbReference>
<dbReference type="PANTHER" id="PTHR30146">
    <property type="entry name" value="LACI-RELATED TRANSCRIPTIONAL REPRESSOR"/>
    <property type="match status" value="1"/>
</dbReference>
<dbReference type="SUPFAM" id="SSF53822">
    <property type="entry name" value="Periplasmic binding protein-like I"/>
    <property type="match status" value="1"/>
</dbReference>
<feature type="domain" description="HTH lacI-type" evidence="5">
    <location>
        <begin position="8"/>
        <end position="62"/>
    </location>
</feature>
<dbReference type="CDD" id="cd06267">
    <property type="entry name" value="PBP1_LacI_sugar_binding-like"/>
    <property type="match status" value="1"/>
</dbReference>
<dbReference type="Gene3D" id="1.10.260.40">
    <property type="entry name" value="lambda repressor-like DNA-binding domains"/>
    <property type="match status" value="1"/>
</dbReference>
<dbReference type="Proteomes" id="UP001223743">
    <property type="component" value="Unassembled WGS sequence"/>
</dbReference>
<dbReference type="Gene3D" id="3.40.50.2300">
    <property type="match status" value="2"/>
</dbReference>
<dbReference type="GO" id="GO:0003677">
    <property type="term" value="F:DNA binding"/>
    <property type="evidence" value="ECO:0007669"/>
    <property type="project" value="UniProtKB-KW"/>
</dbReference>
<dbReference type="InterPro" id="IPR010982">
    <property type="entry name" value="Lambda_DNA-bd_dom_sf"/>
</dbReference>
<sequence length="385" mass="41865">MPKQPVSSTMADIARACGVSIQTVSAVVNDRAGISDETRRRVRAVMQELDYQPNQHARTLRGYRNPMIGVIIPSITNPFFPELVRGVEDVARRSGHGLFLCNDDYEEQKALDYLGFIRANHASGLIAAPGIMESSPEIERQILALARRNVPIVLFGEHRQGMPVTSIMVDARAAVLATAQHLLDLGHRRIGIIAPPEGMIVSRERISDFQTAFATLGRPLDPALIVPGGFDMECGSRGAEQLMAMDDAPTAIIAANDLAAMGAIAWLQGNGRRVPDDVSVVGYDDIPFARVFQPSITTVSQPLYDMGAAAMTALIEQLAAGPSEPASDRNVWLAATLMARQSTGPCRQQPAETGQRPGKKRKTARIEEMPETPREETRDLEDNPP</sequence>
<protein>
    <submittedName>
        <fullName evidence="6">DNA-binding LacI/PurR family transcriptional regulator</fullName>
    </submittedName>
</protein>
<evidence type="ECO:0000256" key="2">
    <source>
        <dbReference type="ARBA" id="ARBA00023125"/>
    </source>
</evidence>
<keyword evidence="1" id="KW-0805">Transcription regulation</keyword>
<dbReference type="Pfam" id="PF13377">
    <property type="entry name" value="Peripla_BP_3"/>
    <property type="match status" value="1"/>
</dbReference>
<evidence type="ECO:0000259" key="5">
    <source>
        <dbReference type="PROSITE" id="PS50932"/>
    </source>
</evidence>
<organism evidence="6 7">
    <name type="scientific">Kaistia geumhonensis</name>
    <dbReference type="NCBI Taxonomy" id="410839"/>
    <lineage>
        <taxon>Bacteria</taxon>
        <taxon>Pseudomonadati</taxon>
        <taxon>Pseudomonadota</taxon>
        <taxon>Alphaproteobacteria</taxon>
        <taxon>Hyphomicrobiales</taxon>
        <taxon>Kaistiaceae</taxon>
        <taxon>Kaistia</taxon>
    </lineage>
</organism>
<dbReference type="SMART" id="SM00354">
    <property type="entry name" value="HTH_LACI"/>
    <property type="match status" value="1"/>
</dbReference>
<evidence type="ECO:0000256" key="1">
    <source>
        <dbReference type="ARBA" id="ARBA00023015"/>
    </source>
</evidence>
<dbReference type="PROSITE" id="PS50932">
    <property type="entry name" value="HTH_LACI_2"/>
    <property type="match status" value="1"/>
</dbReference>
<gene>
    <name evidence="6" type="ORF">QO015_002325</name>
</gene>